<evidence type="ECO:0000256" key="3">
    <source>
        <dbReference type="ARBA" id="ARBA00022525"/>
    </source>
</evidence>
<dbReference type="PANTHER" id="PTHR45650">
    <property type="entry name" value="GDSL-LIKE LIPASE/ACYLHYDROLASE-RELATED"/>
    <property type="match status" value="1"/>
</dbReference>
<keyword evidence="7" id="KW-0443">Lipid metabolism</keyword>
<feature type="region of interest" description="Disordered" evidence="8">
    <location>
        <begin position="1"/>
        <end position="59"/>
    </location>
</feature>
<sequence>MREASSMFSSPMPVHLQMESKRQKIREDLSLASVKSISQPRMSPKEKSRKAQSRAGSTTFGEADSIAMMTGVENQFGIGNSDSPTAPALYIFAEFIGLPYSPPYLSLRGSPELTGLNFASASSGILPETGKSTGKCLNFVEQIDLFNHTVEQELPKHYKTSSEVSDYLSKSVFVITIGSNDYLNYIKPQLLPPKSRYDPQSFAKLLIDNVSQQFQRLYEIGARKIIMFEIGPIGCIPSVTRKFKPSGRCVEKINQLAITFNDQLATLLKNLTSTLQDSEFTLGRVHMLSYDAVINPSNYGLKDSSNPCCITWANGTSGCIPLLPACHEPDKHYFWDGFHVTEAVYKVVGTRCINGTSVCIPKNIKDLVQI</sequence>
<proteinExistence type="inferred from homology"/>
<protein>
    <recommendedName>
        <fullName evidence="11">GDSL esterase/lipase 7</fullName>
    </recommendedName>
</protein>
<evidence type="ECO:0000313" key="10">
    <source>
        <dbReference type="Proteomes" id="UP000834106"/>
    </source>
</evidence>
<evidence type="ECO:0000256" key="7">
    <source>
        <dbReference type="ARBA" id="ARBA00023098"/>
    </source>
</evidence>
<keyword evidence="4" id="KW-0732">Signal</keyword>
<evidence type="ECO:0000256" key="5">
    <source>
        <dbReference type="ARBA" id="ARBA00022801"/>
    </source>
</evidence>
<comment type="similarity">
    <text evidence="2">Belongs to the 'GDSL' lipolytic enzyme family.</text>
</comment>
<dbReference type="Proteomes" id="UP000834106">
    <property type="component" value="Chromosome 3"/>
</dbReference>
<dbReference type="GO" id="GO:0016788">
    <property type="term" value="F:hydrolase activity, acting on ester bonds"/>
    <property type="evidence" value="ECO:0007669"/>
    <property type="project" value="InterPro"/>
</dbReference>
<accession>A0AAD1YY50</accession>
<name>A0AAD1YY50_9LAMI</name>
<keyword evidence="5" id="KW-0378">Hydrolase</keyword>
<dbReference type="Pfam" id="PF00657">
    <property type="entry name" value="Lipase_GDSL"/>
    <property type="match status" value="1"/>
</dbReference>
<dbReference type="PANTHER" id="PTHR45650:SF14">
    <property type="entry name" value="GDSL ESTERASE_LIPASE 7-LIKE"/>
    <property type="match status" value="1"/>
</dbReference>
<evidence type="ECO:0008006" key="11">
    <source>
        <dbReference type="Google" id="ProtNLM"/>
    </source>
</evidence>
<evidence type="ECO:0000256" key="6">
    <source>
        <dbReference type="ARBA" id="ARBA00022963"/>
    </source>
</evidence>
<dbReference type="InterPro" id="IPR051238">
    <property type="entry name" value="GDSL_esterase/lipase"/>
</dbReference>
<comment type="subcellular location">
    <subcellularLocation>
        <location evidence="1">Secreted</location>
    </subcellularLocation>
</comment>
<evidence type="ECO:0000256" key="1">
    <source>
        <dbReference type="ARBA" id="ARBA00004613"/>
    </source>
</evidence>
<evidence type="ECO:0000256" key="8">
    <source>
        <dbReference type="SAM" id="MobiDB-lite"/>
    </source>
</evidence>
<feature type="compositionally biased region" description="Basic and acidic residues" evidence="8">
    <location>
        <begin position="18"/>
        <end position="29"/>
    </location>
</feature>
<gene>
    <name evidence="9" type="ORF">FPE_LOCUS6148</name>
</gene>
<keyword evidence="6" id="KW-0442">Lipid degradation</keyword>
<evidence type="ECO:0000256" key="2">
    <source>
        <dbReference type="ARBA" id="ARBA00008668"/>
    </source>
</evidence>
<dbReference type="EMBL" id="OU503038">
    <property type="protein sequence ID" value="CAI9758718.1"/>
    <property type="molecule type" value="Genomic_DNA"/>
</dbReference>
<keyword evidence="10" id="KW-1185">Reference proteome</keyword>
<reference evidence="9" key="1">
    <citation type="submission" date="2023-05" db="EMBL/GenBank/DDBJ databases">
        <authorList>
            <person name="Huff M."/>
        </authorList>
    </citation>
    <scope>NUCLEOTIDE SEQUENCE</scope>
</reference>
<organism evidence="9 10">
    <name type="scientific">Fraxinus pennsylvanica</name>
    <dbReference type="NCBI Taxonomy" id="56036"/>
    <lineage>
        <taxon>Eukaryota</taxon>
        <taxon>Viridiplantae</taxon>
        <taxon>Streptophyta</taxon>
        <taxon>Embryophyta</taxon>
        <taxon>Tracheophyta</taxon>
        <taxon>Spermatophyta</taxon>
        <taxon>Magnoliopsida</taxon>
        <taxon>eudicotyledons</taxon>
        <taxon>Gunneridae</taxon>
        <taxon>Pentapetalae</taxon>
        <taxon>asterids</taxon>
        <taxon>lamiids</taxon>
        <taxon>Lamiales</taxon>
        <taxon>Oleaceae</taxon>
        <taxon>Oleeae</taxon>
        <taxon>Fraxinus</taxon>
    </lineage>
</organism>
<dbReference type="Gene3D" id="3.40.50.1110">
    <property type="entry name" value="SGNH hydrolase"/>
    <property type="match status" value="1"/>
</dbReference>
<evidence type="ECO:0000256" key="4">
    <source>
        <dbReference type="ARBA" id="ARBA00022729"/>
    </source>
</evidence>
<dbReference type="SUPFAM" id="SSF52266">
    <property type="entry name" value="SGNH hydrolase"/>
    <property type="match status" value="1"/>
</dbReference>
<keyword evidence="3" id="KW-0964">Secreted</keyword>
<dbReference type="InterPro" id="IPR001087">
    <property type="entry name" value="GDSL"/>
</dbReference>
<dbReference type="GO" id="GO:0016042">
    <property type="term" value="P:lipid catabolic process"/>
    <property type="evidence" value="ECO:0007669"/>
    <property type="project" value="UniProtKB-KW"/>
</dbReference>
<evidence type="ECO:0000313" key="9">
    <source>
        <dbReference type="EMBL" id="CAI9758718.1"/>
    </source>
</evidence>
<dbReference type="GO" id="GO:0005576">
    <property type="term" value="C:extracellular region"/>
    <property type="evidence" value="ECO:0007669"/>
    <property type="project" value="UniProtKB-SubCell"/>
</dbReference>
<dbReference type="InterPro" id="IPR036514">
    <property type="entry name" value="SGNH_hydro_sf"/>
</dbReference>
<dbReference type="AlphaFoldDB" id="A0AAD1YY50"/>